<reference evidence="1" key="1">
    <citation type="journal article" date="2019" name="bioRxiv">
        <title>The Genome of the Zebra Mussel, Dreissena polymorpha: A Resource for Invasive Species Research.</title>
        <authorList>
            <person name="McCartney M.A."/>
            <person name="Auch B."/>
            <person name="Kono T."/>
            <person name="Mallez S."/>
            <person name="Zhang Y."/>
            <person name="Obille A."/>
            <person name="Becker A."/>
            <person name="Abrahante J.E."/>
            <person name="Garbe J."/>
            <person name="Badalamenti J.P."/>
            <person name="Herman A."/>
            <person name="Mangelson H."/>
            <person name="Liachko I."/>
            <person name="Sullivan S."/>
            <person name="Sone E.D."/>
            <person name="Koren S."/>
            <person name="Silverstein K.A.T."/>
            <person name="Beckman K.B."/>
            <person name="Gohl D.M."/>
        </authorList>
    </citation>
    <scope>NUCLEOTIDE SEQUENCE</scope>
    <source>
        <strain evidence="1">Duluth1</strain>
        <tissue evidence="1">Whole animal</tissue>
    </source>
</reference>
<dbReference type="EMBL" id="JAIWYP010000004">
    <property type="protein sequence ID" value="KAH3839012.1"/>
    <property type="molecule type" value="Genomic_DNA"/>
</dbReference>
<proteinExistence type="predicted"/>
<reference evidence="1" key="2">
    <citation type="submission" date="2020-11" db="EMBL/GenBank/DDBJ databases">
        <authorList>
            <person name="McCartney M.A."/>
            <person name="Auch B."/>
            <person name="Kono T."/>
            <person name="Mallez S."/>
            <person name="Becker A."/>
            <person name="Gohl D.M."/>
            <person name="Silverstein K.A.T."/>
            <person name="Koren S."/>
            <person name="Bechman K.B."/>
            <person name="Herman A."/>
            <person name="Abrahante J.E."/>
            <person name="Garbe J."/>
        </authorList>
    </citation>
    <scope>NUCLEOTIDE SEQUENCE</scope>
    <source>
        <strain evidence="1">Duluth1</strain>
        <tissue evidence="1">Whole animal</tissue>
    </source>
</reference>
<gene>
    <name evidence="1" type="ORF">DPMN_112431</name>
</gene>
<name>A0A9D4QQM6_DREPO</name>
<keyword evidence="2" id="KW-1185">Reference proteome</keyword>
<dbReference type="AlphaFoldDB" id="A0A9D4QQM6"/>
<organism evidence="1 2">
    <name type="scientific">Dreissena polymorpha</name>
    <name type="common">Zebra mussel</name>
    <name type="synonym">Mytilus polymorpha</name>
    <dbReference type="NCBI Taxonomy" id="45954"/>
    <lineage>
        <taxon>Eukaryota</taxon>
        <taxon>Metazoa</taxon>
        <taxon>Spiralia</taxon>
        <taxon>Lophotrochozoa</taxon>
        <taxon>Mollusca</taxon>
        <taxon>Bivalvia</taxon>
        <taxon>Autobranchia</taxon>
        <taxon>Heteroconchia</taxon>
        <taxon>Euheterodonta</taxon>
        <taxon>Imparidentia</taxon>
        <taxon>Neoheterodontei</taxon>
        <taxon>Myida</taxon>
        <taxon>Dreissenoidea</taxon>
        <taxon>Dreissenidae</taxon>
        <taxon>Dreissena</taxon>
    </lineage>
</organism>
<evidence type="ECO:0000313" key="2">
    <source>
        <dbReference type="Proteomes" id="UP000828390"/>
    </source>
</evidence>
<dbReference type="Proteomes" id="UP000828390">
    <property type="component" value="Unassembled WGS sequence"/>
</dbReference>
<sequence>MKRLPLCSGNVSATKPLPFFEATTTSQKRLPCGNVMASTASGSYQKLINLAARAEPKLAAATEPQLRQLVAATEPQLPELVAATEPQLPQLVAATEPQHCGN</sequence>
<comment type="caution">
    <text evidence="1">The sequence shown here is derived from an EMBL/GenBank/DDBJ whole genome shotgun (WGS) entry which is preliminary data.</text>
</comment>
<accession>A0A9D4QQM6</accession>
<evidence type="ECO:0000313" key="1">
    <source>
        <dbReference type="EMBL" id="KAH3839012.1"/>
    </source>
</evidence>
<protein>
    <submittedName>
        <fullName evidence="1">Uncharacterized protein</fullName>
    </submittedName>
</protein>